<dbReference type="GO" id="GO:0010181">
    <property type="term" value="F:FMN binding"/>
    <property type="evidence" value="ECO:0007669"/>
    <property type="project" value="InterPro"/>
</dbReference>
<feature type="domain" description="Flavin reductase like" evidence="3">
    <location>
        <begin position="20"/>
        <end position="163"/>
    </location>
</feature>
<dbReference type="InterPro" id="IPR050268">
    <property type="entry name" value="NADH-dep_flavin_reductase"/>
</dbReference>
<dbReference type="InterPro" id="IPR002563">
    <property type="entry name" value="Flavin_Rdtase-like_dom"/>
</dbReference>
<keyword evidence="2" id="KW-0560">Oxidoreductase</keyword>
<dbReference type="Pfam" id="PF01613">
    <property type="entry name" value="Flavin_Reduct"/>
    <property type="match status" value="1"/>
</dbReference>
<comment type="similarity">
    <text evidence="1">Belongs to the non-flavoprotein flavin reductase family.</text>
</comment>
<dbReference type="RefSeq" id="WP_033434367.1">
    <property type="nucleotide sequence ID" value="NZ_CP034550.1"/>
</dbReference>
<dbReference type="AlphaFoldDB" id="A0A5Q0GYS9"/>
<dbReference type="SUPFAM" id="SSF50475">
    <property type="entry name" value="FMN-binding split barrel"/>
    <property type="match status" value="1"/>
</dbReference>
<evidence type="ECO:0000256" key="2">
    <source>
        <dbReference type="ARBA" id="ARBA00023002"/>
    </source>
</evidence>
<dbReference type="InterPro" id="IPR012349">
    <property type="entry name" value="Split_barrel_FMN-bd"/>
</dbReference>
<evidence type="ECO:0000256" key="1">
    <source>
        <dbReference type="ARBA" id="ARBA00008898"/>
    </source>
</evidence>
<dbReference type="Proteomes" id="UP000325787">
    <property type="component" value="Chromosome"/>
</dbReference>
<sequence>MTRLDNPPADLGTRRLRDLFGRYATGVVAVTGFADGKPVGIAVNSFTSVSLDPPLVAFCVAHTSTTWPLLRTAPRLGLNILGEDQRHVCARLAARSGDKFADIGFSRSAGGALIVDGTPAWLEVSVVAEHAAGDHDIVVGRVEHLDHAHESGPLVFYRGAYGRFHPAV</sequence>
<protein>
    <submittedName>
        <fullName evidence="4">Flavin reductase</fullName>
    </submittedName>
</protein>
<reference evidence="5" key="1">
    <citation type="journal article" date="2021" name="Curr. Microbiol.">
        <title>Complete genome of nocamycin-producing strain Saccharothrix syringae NRRL B-16468 reveals the biosynthetic potential for secondary metabolites.</title>
        <authorList>
            <person name="Mo X."/>
            <person name="Yang S."/>
        </authorList>
    </citation>
    <scope>NUCLEOTIDE SEQUENCE [LARGE SCALE GENOMIC DNA]</scope>
    <source>
        <strain evidence="5">ATCC 51364 / DSM 43886 / JCM 6844 / KCTC 9398 / NBRC 14523 / NRRL B-16468 / INA 2240</strain>
    </source>
</reference>
<dbReference type="OrthoDB" id="9792858at2"/>
<dbReference type="KEGG" id="ssyi:EKG83_18725"/>
<gene>
    <name evidence="4" type="ORF">EKG83_18725</name>
</gene>
<dbReference type="SMART" id="SM00903">
    <property type="entry name" value="Flavin_Reduct"/>
    <property type="match status" value="1"/>
</dbReference>
<dbReference type="EMBL" id="CP034550">
    <property type="protein sequence ID" value="QFZ19207.1"/>
    <property type="molecule type" value="Genomic_DNA"/>
</dbReference>
<dbReference type="GO" id="GO:0042602">
    <property type="term" value="F:riboflavin reductase (NADPH) activity"/>
    <property type="evidence" value="ECO:0007669"/>
    <property type="project" value="TreeGrafter"/>
</dbReference>
<evidence type="ECO:0000313" key="4">
    <source>
        <dbReference type="EMBL" id="QFZ19207.1"/>
    </source>
</evidence>
<accession>A0A5Q0GYS9</accession>
<dbReference type="PANTHER" id="PTHR30466:SF11">
    <property type="entry name" value="FLAVIN-DEPENDENT MONOOXYGENASE, REDUCTASE SUBUNIT HSAB"/>
    <property type="match status" value="1"/>
</dbReference>
<dbReference type="PANTHER" id="PTHR30466">
    <property type="entry name" value="FLAVIN REDUCTASE"/>
    <property type="match status" value="1"/>
</dbReference>
<keyword evidence="5" id="KW-1185">Reference proteome</keyword>
<evidence type="ECO:0000313" key="5">
    <source>
        <dbReference type="Proteomes" id="UP000325787"/>
    </source>
</evidence>
<proteinExistence type="inferred from homology"/>
<organism evidence="4 5">
    <name type="scientific">Saccharothrix syringae</name>
    <name type="common">Nocardiopsis syringae</name>
    <dbReference type="NCBI Taxonomy" id="103733"/>
    <lineage>
        <taxon>Bacteria</taxon>
        <taxon>Bacillati</taxon>
        <taxon>Actinomycetota</taxon>
        <taxon>Actinomycetes</taxon>
        <taxon>Pseudonocardiales</taxon>
        <taxon>Pseudonocardiaceae</taxon>
        <taxon>Saccharothrix</taxon>
    </lineage>
</organism>
<evidence type="ECO:0000259" key="3">
    <source>
        <dbReference type="SMART" id="SM00903"/>
    </source>
</evidence>
<dbReference type="Gene3D" id="2.30.110.10">
    <property type="entry name" value="Electron Transport, Fmn-binding Protein, Chain A"/>
    <property type="match status" value="1"/>
</dbReference>
<name>A0A5Q0GYS9_SACSY</name>